<name>A0A7Y2EAS5_UNCEI</name>
<keyword evidence="9" id="KW-0472">Membrane</keyword>
<dbReference type="Gene3D" id="3.30.565.10">
    <property type="entry name" value="Histidine kinase-like ATPase, C-terminal domain"/>
    <property type="match status" value="1"/>
</dbReference>
<dbReference type="InterPro" id="IPR004358">
    <property type="entry name" value="Sig_transdc_His_kin-like_C"/>
</dbReference>
<evidence type="ECO:0000256" key="7">
    <source>
        <dbReference type="ARBA" id="ARBA00022840"/>
    </source>
</evidence>
<dbReference type="SUPFAM" id="SSF55874">
    <property type="entry name" value="ATPase domain of HSP90 chaperone/DNA topoisomerase II/histidine kinase"/>
    <property type="match status" value="1"/>
</dbReference>
<feature type="domain" description="Histidine kinase" evidence="10">
    <location>
        <begin position="227"/>
        <end position="430"/>
    </location>
</feature>
<keyword evidence="3" id="KW-0597">Phosphoprotein</keyword>
<dbReference type="SMART" id="SM00387">
    <property type="entry name" value="HATPase_c"/>
    <property type="match status" value="1"/>
</dbReference>
<dbReference type="PANTHER" id="PTHR43065:SF10">
    <property type="entry name" value="PEROXIDE STRESS-ACTIVATED HISTIDINE KINASE MAK3"/>
    <property type="match status" value="1"/>
</dbReference>
<evidence type="ECO:0000256" key="5">
    <source>
        <dbReference type="ARBA" id="ARBA00022741"/>
    </source>
</evidence>
<evidence type="ECO:0000256" key="6">
    <source>
        <dbReference type="ARBA" id="ARBA00022777"/>
    </source>
</evidence>
<dbReference type="CDD" id="cd00082">
    <property type="entry name" value="HisKA"/>
    <property type="match status" value="1"/>
</dbReference>
<keyword evidence="5" id="KW-0547">Nucleotide-binding</keyword>
<dbReference type="GO" id="GO:0005524">
    <property type="term" value="F:ATP binding"/>
    <property type="evidence" value="ECO:0007669"/>
    <property type="project" value="UniProtKB-KW"/>
</dbReference>
<dbReference type="Pfam" id="PF02518">
    <property type="entry name" value="HATPase_c"/>
    <property type="match status" value="1"/>
</dbReference>
<dbReference type="EMBL" id="JABDJR010000277">
    <property type="protein sequence ID" value="NNF06525.1"/>
    <property type="molecule type" value="Genomic_DNA"/>
</dbReference>
<dbReference type="PANTHER" id="PTHR43065">
    <property type="entry name" value="SENSOR HISTIDINE KINASE"/>
    <property type="match status" value="1"/>
</dbReference>
<dbReference type="SMART" id="SM00388">
    <property type="entry name" value="HisKA"/>
    <property type="match status" value="1"/>
</dbReference>
<evidence type="ECO:0000256" key="1">
    <source>
        <dbReference type="ARBA" id="ARBA00000085"/>
    </source>
</evidence>
<evidence type="ECO:0000256" key="4">
    <source>
        <dbReference type="ARBA" id="ARBA00022679"/>
    </source>
</evidence>
<evidence type="ECO:0000256" key="3">
    <source>
        <dbReference type="ARBA" id="ARBA00022553"/>
    </source>
</evidence>
<organism evidence="11 12">
    <name type="scientific">Eiseniibacteriota bacterium</name>
    <dbReference type="NCBI Taxonomy" id="2212470"/>
    <lineage>
        <taxon>Bacteria</taxon>
        <taxon>Candidatus Eiseniibacteriota</taxon>
    </lineage>
</organism>
<dbReference type="InterPro" id="IPR036097">
    <property type="entry name" value="HisK_dim/P_sf"/>
</dbReference>
<dbReference type="Pfam" id="PF00512">
    <property type="entry name" value="HisKA"/>
    <property type="match status" value="1"/>
</dbReference>
<dbReference type="InterPro" id="IPR003594">
    <property type="entry name" value="HATPase_dom"/>
</dbReference>
<comment type="catalytic activity">
    <reaction evidence="1">
        <text>ATP + protein L-histidine = ADP + protein N-phospho-L-histidine.</text>
        <dbReference type="EC" id="2.7.13.3"/>
    </reaction>
</comment>
<evidence type="ECO:0000313" key="11">
    <source>
        <dbReference type="EMBL" id="NNF06525.1"/>
    </source>
</evidence>
<dbReference type="Proteomes" id="UP000547674">
    <property type="component" value="Unassembled WGS sequence"/>
</dbReference>
<dbReference type="EC" id="2.7.13.3" evidence="2"/>
<dbReference type="AlphaFoldDB" id="A0A7Y2EAS5"/>
<sequence>MTHKRFLWFFVFLLLTLAIVFAAFFYLYTSFRTKLDEELGARLTAVASGTAATINGSVWDGIVSGDSLARGELLRDLSEINDANELSNIFVFDDLEVTVMDLRGVYIEGEPNPLLALDVVAATTALAGVPAYTNLYESEDTFFKSGYAPVLSTDGTVVGGVGVEADAAFFEALGAIRQLLLGSASLVTLGMLFLGAGFLRVQQLQGGLEQRLRRTETLATMGQMTAMMAHEIRNPLGIIRGAAETLGDKYEIKDDEIFQFIPEEVDRLHGILSSYLDFARTDTAQTEDVGEALRRTLQVAKQDLDRKNIQVEVDIEEGEFPIRAGSQLLQQAFLNVILNAKDAMPEGGTLTVELKRDRGRAHVVFGDTGMGMPEDIRKKAMDPFFTNKEKGSGLGLAVVQRVASDAGGKVQIESRENQGTQISLWLPLKEKGEA</sequence>
<reference evidence="11 12" key="1">
    <citation type="submission" date="2020-03" db="EMBL/GenBank/DDBJ databases">
        <title>Metabolic flexibility allows generalist bacteria to become dominant in a frequently disturbed ecosystem.</title>
        <authorList>
            <person name="Chen Y.-J."/>
            <person name="Leung P.M."/>
            <person name="Bay S.K."/>
            <person name="Hugenholtz P."/>
            <person name="Kessler A.J."/>
            <person name="Shelley G."/>
            <person name="Waite D.W."/>
            <person name="Cook P.L."/>
            <person name="Greening C."/>
        </authorList>
    </citation>
    <scope>NUCLEOTIDE SEQUENCE [LARGE SCALE GENOMIC DNA]</scope>
    <source>
        <strain evidence="11">SS_bin_28</strain>
    </source>
</reference>
<dbReference type="SUPFAM" id="SSF47384">
    <property type="entry name" value="Homodimeric domain of signal transducing histidine kinase"/>
    <property type="match status" value="1"/>
</dbReference>
<comment type="caution">
    <text evidence="11">The sequence shown here is derived from an EMBL/GenBank/DDBJ whole genome shotgun (WGS) entry which is preliminary data.</text>
</comment>
<keyword evidence="9" id="KW-0812">Transmembrane</keyword>
<evidence type="ECO:0000313" key="12">
    <source>
        <dbReference type="Proteomes" id="UP000547674"/>
    </source>
</evidence>
<keyword evidence="6" id="KW-0418">Kinase</keyword>
<accession>A0A7Y2EAS5</accession>
<dbReference type="InterPro" id="IPR005467">
    <property type="entry name" value="His_kinase_dom"/>
</dbReference>
<keyword evidence="7" id="KW-0067">ATP-binding</keyword>
<keyword evidence="9" id="KW-1133">Transmembrane helix</keyword>
<evidence type="ECO:0000259" key="10">
    <source>
        <dbReference type="PROSITE" id="PS50109"/>
    </source>
</evidence>
<dbReference type="InterPro" id="IPR003661">
    <property type="entry name" value="HisK_dim/P_dom"/>
</dbReference>
<dbReference type="GO" id="GO:0000155">
    <property type="term" value="F:phosphorelay sensor kinase activity"/>
    <property type="evidence" value="ECO:0007669"/>
    <property type="project" value="InterPro"/>
</dbReference>
<evidence type="ECO:0000256" key="2">
    <source>
        <dbReference type="ARBA" id="ARBA00012438"/>
    </source>
</evidence>
<dbReference type="InterPro" id="IPR036890">
    <property type="entry name" value="HATPase_C_sf"/>
</dbReference>
<keyword evidence="4" id="KW-0808">Transferase</keyword>
<dbReference type="Gene3D" id="1.10.287.130">
    <property type="match status" value="1"/>
</dbReference>
<feature type="transmembrane region" description="Helical" evidence="9">
    <location>
        <begin position="6"/>
        <end position="28"/>
    </location>
</feature>
<proteinExistence type="predicted"/>
<protein>
    <recommendedName>
        <fullName evidence="2">histidine kinase</fullName>
        <ecNumber evidence="2">2.7.13.3</ecNumber>
    </recommendedName>
</protein>
<evidence type="ECO:0000256" key="8">
    <source>
        <dbReference type="ARBA" id="ARBA00023012"/>
    </source>
</evidence>
<dbReference type="PRINTS" id="PR00344">
    <property type="entry name" value="BCTRLSENSOR"/>
</dbReference>
<dbReference type="PROSITE" id="PS50109">
    <property type="entry name" value="HIS_KIN"/>
    <property type="match status" value="1"/>
</dbReference>
<gene>
    <name evidence="11" type="ORF">HKN21_07170</name>
</gene>
<keyword evidence="8" id="KW-0902">Two-component regulatory system</keyword>
<evidence type="ECO:0000256" key="9">
    <source>
        <dbReference type="SAM" id="Phobius"/>
    </source>
</evidence>